<dbReference type="PANTHER" id="PTHR43540">
    <property type="entry name" value="PEROXYUREIDOACRYLATE/UREIDOACRYLATE AMIDOHYDROLASE-RELATED"/>
    <property type="match status" value="1"/>
</dbReference>
<dbReference type="Proteomes" id="UP000713880">
    <property type="component" value="Unassembled WGS sequence"/>
</dbReference>
<dbReference type="InterPro" id="IPR000868">
    <property type="entry name" value="Isochorismatase-like_dom"/>
</dbReference>
<dbReference type="AlphaFoldDB" id="A0A938X335"/>
<keyword evidence="2 4" id="KW-0378">Hydrolase</keyword>
<dbReference type="GO" id="GO:0016787">
    <property type="term" value="F:hydrolase activity"/>
    <property type="evidence" value="ECO:0007669"/>
    <property type="project" value="UniProtKB-KW"/>
</dbReference>
<evidence type="ECO:0000259" key="3">
    <source>
        <dbReference type="Pfam" id="PF00857"/>
    </source>
</evidence>
<dbReference type="InterPro" id="IPR036380">
    <property type="entry name" value="Isochorismatase-like_sf"/>
</dbReference>
<reference evidence="4" key="1">
    <citation type="submission" date="2020-08" db="EMBL/GenBank/DDBJ databases">
        <authorList>
            <person name="Cejkova D."/>
            <person name="Kubasova T."/>
            <person name="Jahodarova E."/>
            <person name="Rychlik I."/>
        </authorList>
    </citation>
    <scope>NUCLEOTIDE SEQUENCE</scope>
    <source>
        <strain evidence="4">An420c</strain>
    </source>
</reference>
<evidence type="ECO:0000313" key="5">
    <source>
        <dbReference type="Proteomes" id="UP000713880"/>
    </source>
</evidence>
<protein>
    <submittedName>
        <fullName evidence="4">Cysteine hydrolase</fullName>
    </submittedName>
</protein>
<dbReference type="Gene3D" id="3.40.50.850">
    <property type="entry name" value="Isochorismatase-like"/>
    <property type="match status" value="1"/>
</dbReference>
<dbReference type="Pfam" id="PF00857">
    <property type="entry name" value="Isochorismatase"/>
    <property type="match status" value="1"/>
</dbReference>
<comment type="caution">
    <text evidence="4">The sequence shown here is derived from an EMBL/GenBank/DDBJ whole genome shotgun (WGS) entry which is preliminary data.</text>
</comment>
<feature type="domain" description="Isochorismatase-like" evidence="3">
    <location>
        <begin position="3"/>
        <end position="174"/>
    </location>
</feature>
<organism evidence="4 5">
    <name type="scientific">Mordavella massiliensis</name>
    <dbReference type="NCBI Taxonomy" id="1871024"/>
    <lineage>
        <taxon>Bacteria</taxon>
        <taxon>Bacillati</taxon>
        <taxon>Bacillota</taxon>
        <taxon>Clostridia</taxon>
        <taxon>Eubacteriales</taxon>
        <taxon>Clostridiaceae</taxon>
        <taxon>Mordavella</taxon>
    </lineage>
</organism>
<dbReference type="PANTHER" id="PTHR43540:SF6">
    <property type="entry name" value="ISOCHORISMATASE-LIKE DOMAIN-CONTAINING PROTEIN"/>
    <property type="match status" value="1"/>
</dbReference>
<dbReference type="RefSeq" id="WP_204909044.1">
    <property type="nucleotide sequence ID" value="NZ_JACJLV010000022.1"/>
</dbReference>
<name>A0A938X335_9CLOT</name>
<dbReference type="InterPro" id="IPR050272">
    <property type="entry name" value="Isochorismatase-like_hydrls"/>
</dbReference>
<comment type="similarity">
    <text evidence="1">Belongs to the isochorismatase family.</text>
</comment>
<dbReference type="CDD" id="cd00431">
    <property type="entry name" value="cysteine_hydrolases"/>
    <property type="match status" value="1"/>
</dbReference>
<evidence type="ECO:0000256" key="2">
    <source>
        <dbReference type="ARBA" id="ARBA00022801"/>
    </source>
</evidence>
<gene>
    <name evidence="4" type="ORF">H6A13_07805</name>
</gene>
<evidence type="ECO:0000256" key="1">
    <source>
        <dbReference type="ARBA" id="ARBA00006336"/>
    </source>
</evidence>
<evidence type="ECO:0000313" key="4">
    <source>
        <dbReference type="EMBL" id="MBM6827001.1"/>
    </source>
</evidence>
<dbReference type="SUPFAM" id="SSF52499">
    <property type="entry name" value="Isochorismatase-like hydrolases"/>
    <property type="match status" value="1"/>
</dbReference>
<proteinExistence type="inferred from homology"/>
<reference evidence="4" key="2">
    <citation type="journal article" date="2021" name="Sci. Rep.">
        <title>The distribution of antibiotic resistance genes in chicken gut microbiota commensals.</title>
        <authorList>
            <person name="Juricova H."/>
            <person name="Matiasovicova J."/>
            <person name="Kubasova T."/>
            <person name="Cejkova D."/>
            <person name="Rychlik I."/>
        </authorList>
    </citation>
    <scope>NUCLEOTIDE SEQUENCE</scope>
    <source>
        <strain evidence="4">An420c</strain>
    </source>
</reference>
<accession>A0A938X335</accession>
<keyword evidence="5" id="KW-1185">Reference proteome</keyword>
<dbReference type="EMBL" id="JACJLV010000022">
    <property type="protein sequence ID" value="MBM6827001.1"/>
    <property type="molecule type" value="Genomic_DNA"/>
</dbReference>
<sequence length="185" mass="20360">MKILVVVDMQNDFIDGALGTKEAVSIVPRVVEKIRQFDGRVLYTRDTHEENYLETQEGRNLPVPHCIRGTKGWELASQIEAIRVEKAGEAPLDKPTFGSCELGQLLKAQDDDLKKQGELGIESITLIGLCTDICVISNAMIVKAFLPEVPVKVDAACCAGVTPESHKNALEAMKVCQIEIERDII</sequence>